<reference evidence="5" key="1">
    <citation type="journal article" date="2020" name="Stud. Mycol.">
        <title>101 Dothideomycetes genomes: a test case for predicting lifestyles and emergence of pathogens.</title>
        <authorList>
            <person name="Haridas S."/>
            <person name="Albert R."/>
            <person name="Binder M."/>
            <person name="Bloem J."/>
            <person name="Labutti K."/>
            <person name="Salamov A."/>
            <person name="Andreopoulos B."/>
            <person name="Baker S."/>
            <person name="Barry K."/>
            <person name="Bills G."/>
            <person name="Bluhm B."/>
            <person name="Cannon C."/>
            <person name="Castanera R."/>
            <person name="Culley D."/>
            <person name="Daum C."/>
            <person name="Ezra D."/>
            <person name="Gonzalez J."/>
            <person name="Henrissat B."/>
            <person name="Kuo A."/>
            <person name="Liang C."/>
            <person name="Lipzen A."/>
            <person name="Lutzoni F."/>
            <person name="Magnuson J."/>
            <person name="Mondo S."/>
            <person name="Nolan M."/>
            <person name="Ohm R."/>
            <person name="Pangilinan J."/>
            <person name="Park H.-J."/>
            <person name="Ramirez L."/>
            <person name="Alfaro M."/>
            <person name="Sun H."/>
            <person name="Tritt A."/>
            <person name="Yoshinaga Y."/>
            <person name="Zwiers L.-H."/>
            <person name="Turgeon B."/>
            <person name="Goodwin S."/>
            <person name="Spatafora J."/>
            <person name="Crous P."/>
            <person name="Grigoriev I."/>
        </authorList>
    </citation>
    <scope>NUCLEOTIDE SEQUENCE</scope>
    <source>
        <strain evidence="5">CBS 113818</strain>
    </source>
</reference>
<feature type="transmembrane region" description="Helical" evidence="3">
    <location>
        <begin position="152"/>
        <end position="169"/>
    </location>
</feature>
<dbReference type="InterPro" id="IPR036259">
    <property type="entry name" value="MFS_trans_sf"/>
</dbReference>
<evidence type="ECO:0000313" key="5">
    <source>
        <dbReference type="EMBL" id="KAF2833465.1"/>
    </source>
</evidence>
<feature type="transmembrane region" description="Helical" evidence="3">
    <location>
        <begin position="419"/>
        <end position="439"/>
    </location>
</feature>
<feature type="transmembrane region" description="Helical" evidence="3">
    <location>
        <begin position="282"/>
        <end position="302"/>
    </location>
</feature>
<name>A0A6A7ALK6_9PLEO</name>
<evidence type="ECO:0000259" key="4">
    <source>
        <dbReference type="PROSITE" id="PS50850"/>
    </source>
</evidence>
<accession>A0A6A7ALK6</accession>
<dbReference type="AlphaFoldDB" id="A0A6A7ALK6"/>
<dbReference type="Gene3D" id="1.20.1250.20">
    <property type="entry name" value="MFS general substrate transporter like domains"/>
    <property type="match status" value="2"/>
</dbReference>
<feature type="transmembrane region" description="Helical" evidence="3">
    <location>
        <begin position="254"/>
        <end position="276"/>
    </location>
</feature>
<feature type="transmembrane region" description="Helical" evidence="3">
    <location>
        <begin position="50"/>
        <end position="71"/>
    </location>
</feature>
<keyword evidence="3" id="KW-0472">Membrane</keyword>
<keyword evidence="6" id="KW-1185">Reference proteome</keyword>
<evidence type="ECO:0000256" key="1">
    <source>
        <dbReference type="ARBA" id="ARBA00004141"/>
    </source>
</evidence>
<dbReference type="PANTHER" id="PTHR11360:SF287">
    <property type="entry name" value="MFS MONOCARBOXYLATE TRANSPORTER"/>
    <property type="match status" value="1"/>
</dbReference>
<evidence type="ECO:0000313" key="6">
    <source>
        <dbReference type="Proteomes" id="UP000799424"/>
    </source>
</evidence>
<dbReference type="GO" id="GO:0016020">
    <property type="term" value="C:membrane"/>
    <property type="evidence" value="ECO:0007669"/>
    <property type="project" value="UniProtKB-SubCell"/>
</dbReference>
<protein>
    <submittedName>
        <fullName evidence="5">MFS general substrate transporter</fullName>
    </submittedName>
</protein>
<dbReference type="InterPro" id="IPR020846">
    <property type="entry name" value="MFS_dom"/>
</dbReference>
<evidence type="ECO:0000256" key="2">
    <source>
        <dbReference type="ARBA" id="ARBA00006727"/>
    </source>
</evidence>
<feature type="transmembrane region" description="Helical" evidence="3">
    <location>
        <begin position="314"/>
        <end position="335"/>
    </location>
</feature>
<proteinExistence type="inferred from homology"/>
<dbReference type="OrthoDB" id="2213137at2759"/>
<feature type="domain" description="Major facilitator superfamily (MFS) profile" evidence="4">
    <location>
        <begin position="253"/>
        <end position="445"/>
    </location>
</feature>
<evidence type="ECO:0000256" key="3">
    <source>
        <dbReference type="SAM" id="Phobius"/>
    </source>
</evidence>
<dbReference type="InterPro" id="IPR011701">
    <property type="entry name" value="MFS"/>
</dbReference>
<keyword evidence="3" id="KW-1133">Transmembrane helix</keyword>
<dbReference type="PANTHER" id="PTHR11360">
    <property type="entry name" value="MONOCARBOXYLATE TRANSPORTER"/>
    <property type="match status" value="1"/>
</dbReference>
<organism evidence="5 6">
    <name type="scientific">Ophiobolus disseminans</name>
    <dbReference type="NCBI Taxonomy" id="1469910"/>
    <lineage>
        <taxon>Eukaryota</taxon>
        <taxon>Fungi</taxon>
        <taxon>Dikarya</taxon>
        <taxon>Ascomycota</taxon>
        <taxon>Pezizomycotina</taxon>
        <taxon>Dothideomycetes</taxon>
        <taxon>Pleosporomycetidae</taxon>
        <taxon>Pleosporales</taxon>
        <taxon>Pleosporineae</taxon>
        <taxon>Phaeosphaeriaceae</taxon>
        <taxon>Ophiobolus</taxon>
    </lineage>
</organism>
<sequence>MASLRKGSVTARATAILDDHVDMELDSSSTWREIPDTQFKLPPTDGGKDAWRCLAAGFCMEVIVWGFPWSYGIFQDYYSSSPPFAGSSGVSIIGTSAIGILYMAAPFIFAVLVRYPGFRRPCIVVGIFIMCLSLGLSSLCTTVPQLIATQGILYGIGAAIAYSPVITFLEEWFVHKKGFAYGLLWAGTGLGGVATPLLLQFLLDKYGFRTTLRIWTGVVFVITLPLVPFLKPRLPLPATNRARIGLTFLRNKPFWILQIGNFVEALGFFLPTIYLPTYTRQLGFSTTVSALPIILINIAAVVGSISMGTIVDRWHVTTGILVSTTGAVISIFFLWGFSTSLAPLLTFCIMYGLFAGSFANTWPGIIREVQHRTGQVEGPMMFSFLSLGRGAGNMLSGPLSEALIKAGYIGGAGLYGTEYGSLVLFTGITAALGGIGVVGRRVGWL</sequence>
<feature type="transmembrane region" description="Helical" evidence="3">
    <location>
        <begin position="341"/>
        <end position="359"/>
    </location>
</feature>
<dbReference type="GO" id="GO:0022857">
    <property type="term" value="F:transmembrane transporter activity"/>
    <property type="evidence" value="ECO:0007669"/>
    <property type="project" value="InterPro"/>
</dbReference>
<feature type="transmembrane region" description="Helical" evidence="3">
    <location>
        <begin position="91"/>
        <end position="115"/>
    </location>
</feature>
<feature type="transmembrane region" description="Helical" evidence="3">
    <location>
        <begin position="122"/>
        <end position="146"/>
    </location>
</feature>
<gene>
    <name evidence="5" type="ORF">CC86DRAFT_278636</name>
</gene>
<dbReference type="PROSITE" id="PS50850">
    <property type="entry name" value="MFS"/>
    <property type="match status" value="1"/>
</dbReference>
<keyword evidence="3" id="KW-0812">Transmembrane</keyword>
<comment type="similarity">
    <text evidence="2">Belongs to the major facilitator superfamily. Monocarboxylate porter (TC 2.A.1.13) family.</text>
</comment>
<dbReference type="SUPFAM" id="SSF103473">
    <property type="entry name" value="MFS general substrate transporter"/>
    <property type="match status" value="1"/>
</dbReference>
<dbReference type="Pfam" id="PF07690">
    <property type="entry name" value="MFS_1"/>
    <property type="match status" value="1"/>
</dbReference>
<dbReference type="EMBL" id="MU006216">
    <property type="protein sequence ID" value="KAF2833465.1"/>
    <property type="molecule type" value="Genomic_DNA"/>
</dbReference>
<dbReference type="InterPro" id="IPR050327">
    <property type="entry name" value="Proton-linked_MCT"/>
</dbReference>
<feature type="transmembrane region" description="Helical" evidence="3">
    <location>
        <begin position="181"/>
        <end position="202"/>
    </location>
</feature>
<comment type="subcellular location">
    <subcellularLocation>
        <location evidence="1">Membrane</location>
        <topology evidence="1">Multi-pass membrane protein</topology>
    </subcellularLocation>
</comment>
<dbReference type="Proteomes" id="UP000799424">
    <property type="component" value="Unassembled WGS sequence"/>
</dbReference>